<dbReference type="STRING" id="1777144.AWB83_05533"/>
<comment type="catalytic activity">
    <reaction evidence="4">
        <text>UTP + H2O = UMP + diphosphate + H(+)</text>
        <dbReference type="Rhea" id="RHEA:29395"/>
        <dbReference type="ChEBI" id="CHEBI:15377"/>
        <dbReference type="ChEBI" id="CHEBI:15378"/>
        <dbReference type="ChEBI" id="CHEBI:33019"/>
        <dbReference type="ChEBI" id="CHEBI:46398"/>
        <dbReference type="ChEBI" id="CHEBI:57865"/>
        <dbReference type="EC" id="3.6.1.9"/>
    </reaction>
</comment>
<feature type="site" description="Important for substrate specificity" evidence="4">
    <location>
        <position position="28"/>
    </location>
</feature>
<evidence type="ECO:0000256" key="1">
    <source>
        <dbReference type="ARBA" id="ARBA00001968"/>
    </source>
</evidence>
<accession>A0A158DK13</accession>
<evidence type="ECO:0000313" key="5">
    <source>
        <dbReference type="EMBL" id="SAK94855.1"/>
    </source>
</evidence>
<dbReference type="HAMAP" id="MF_00528">
    <property type="entry name" value="Maf"/>
    <property type="match status" value="1"/>
</dbReference>
<dbReference type="InterPro" id="IPR003697">
    <property type="entry name" value="Maf-like"/>
</dbReference>
<gene>
    <name evidence="5" type="ORF">AWB83_05533</name>
</gene>
<dbReference type="SUPFAM" id="SSF52972">
    <property type="entry name" value="ITPase-like"/>
    <property type="match status" value="1"/>
</dbReference>
<comment type="caution">
    <text evidence="4">Lacks conserved residue(s) required for the propagation of feature annotation.</text>
</comment>
<sequence length="217" mass="23554">MHDRTRDFESNLTMLTYPFVYLASQSPRRQELLRQLGAQYELLLPRPDEDAEALEAELPGEAADAYVQRVCVLKANAARARLLAGGHRAAPVLVADTTVTIDSLILGKPIHEEDAVAMLERLVGREHEVLTAIAVVAADGALLEPALSRSTVRFASVDRAALRRYAATGEPLGKAGAYGIQGRAAEFIERIDGSYSGIMGLPLFETAALLRVARVEF</sequence>
<name>A0A158DK13_9BURK</name>
<dbReference type="GO" id="GO:0036221">
    <property type="term" value="F:UTP diphosphatase activity"/>
    <property type="evidence" value="ECO:0007669"/>
    <property type="project" value="RHEA"/>
</dbReference>
<proteinExistence type="inferred from homology"/>
<keyword evidence="4" id="KW-0963">Cytoplasm</keyword>
<comment type="function">
    <text evidence="4">Nucleoside triphosphate pyrophosphatase that hydrolyzes dTTP and UTP. May have a dual role in cell division arrest and in preventing the incorporation of modified nucleotides into cellular nucleic acids.</text>
</comment>
<dbReference type="InterPro" id="IPR029001">
    <property type="entry name" value="ITPase-like_fam"/>
</dbReference>
<keyword evidence="3 4" id="KW-0546">Nucleotide metabolism</keyword>
<evidence type="ECO:0000256" key="3">
    <source>
        <dbReference type="ARBA" id="ARBA00023080"/>
    </source>
</evidence>
<comment type="similarity">
    <text evidence="4">Belongs to the Maf family. YhdE subfamily.</text>
</comment>
<dbReference type="EMBL" id="FCOB02000032">
    <property type="protein sequence ID" value="SAK94855.1"/>
    <property type="molecule type" value="Genomic_DNA"/>
</dbReference>
<dbReference type="PIRSF" id="PIRSF006305">
    <property type="entry name" value="Maf"/>
    <property type="match status" value="1"/>
</dbReference>
<dbReference type="Proteomes" id="UP000054978">
    <property type="component" value="Unassembled WGS sequence"/>
</dbReference>
<comment type="caution">
    <text evidence="5">The sequence shown here is derived from an EMBL/GenBank/DDBJ whole genome shotgun (WGS) entry which is preliminary data.</text>
</comment>
<dbReference type="NCBIfam" id="TIGR00172">
    <property type="entry name" value="maf"/>
    <property type="match status" value="1"/>
</dbReference>
<dbReference type="PANTHER" id="PTHR43213">
    <property type="entry name" value="BIFUNCTIONAL DTTP/UTP PYROPHOSPHATASE/METHYLTRANSFERASE PROTEIN-RELATED"/>
    <property type="match status" value="1"/>
</dbReference>
<reference evidence="5" key="1">
    <citation type="submission" date="2016-01" db="EMBL/GenBank/DDBJ databases">
        <authorList>
            <person name="Peeters C."/>
        </authorList>
    </citation>
    <scope>NUCLEOTIDE SEQUENCE [LARGE SCALE GENOMIC DNA]</scope>
    <source>
        <strain evidence="5">LMG 29326</strain>
    </source>
</reference>
<dbReference type="Pfam" id="PF02545">
    <property type="entry name" value="Maf"/>
    <property type="match status" value="1"/>
</dbReference>
<dbReference type="CDD" id="cd00555">
    <property type="entry name" value="Maf"/>
    <property type="match status" value="1"/>
</dbReference>
<evidence type="ECO:0000313" key="6">
    <source>
        <dbReference type="Proteomes" id="UP000054978"/>
    </source>
</evidence>
<organism evidence="5 6">
    <name type="scientific">Caballeronia ptereochthonis</name>
    <dbReference type="NCBI Taxonomy" id="1777144"/>
    <lineage>
        <taxon>Bacteria</taxon>
        <taxon>Pseudomonadati</taxon>
        <taxon>Pseudomonadota</taxon>
        <taxon>Betaproteobacteria</taxon>
        <taxon>Burkholderiales</taxon>
        <taxon>Burkholderiaceae</taxon>
        <taxon>Caballeronia</taxon>
    </lineage>
</organism>
<comment type="cofactor">
    <cofactor evidence="1 4">
        <name>a divalent metal cation</name>
        <dbReference type="ChEBI" id="CHEBI:60240"/>
    </cofactor>
</comment>
<dbReference type="Gene3D" id="3.90.950.10">
    <property type="match status" value="1"/>
</dbReference>
<keyword evidence="2 4" id="KW-0378">Hydrolase</keyword>
<feature type="site" description="Important for substrate specificity" evidence="4">
    <location>
        <position position="97"/>
    </location>
</feature>
<evidence type="ECO:0000256" key="2">
    <source>
        <dbReference type="ARBA" id="ARBA00022801"/>
    </source>
</evidence>
<feature type="site" description="Important for substrate specificity" evidence="4">
    <location>
        <position position="181"/>
    </location>
</feature>
<feature type="active site" description="Proton acceptor" evidence="4">
    <location>
        <position position="96"/>
    </location>
</feature>
<evidence type="ECO:0000256" key="4">
    <source>
        <dbReference type="HAMAP-Rule" id="MF_00528"/>
    </source>
</evidence>
<dbReference type="AlphaFoldDB" id="A0A158DK13"/>
<comment type="subcellular location">
    <subcellularLocation>
        <location evidence="4">Cytoplasm</location>
    </subcellularLocation>
</comment>
<keyword evidence="6" id="KW-1185">Reference proteome</keyword>
<protein>
    <recommendedName>
        <fullName evidence="4">dTTP/UTP pyrophosphatase</fullName>
        <shortName evidence="4">dTTPase/UTPase</shortName>
        <ecNumber evidence="4">3.6.1.9</ecNumber>
    </recommendedName>
    <alternativeName>
        <fullName evidence="4">Nucleoside triphosphate pyrophosphatase</fullName>
    </alternativeName>
    <alternativeName>
        <fullName evidence="4">Nucleotide pyrophosphatase</fullName>
        <shortName evidence="4">Nucleotide PPase</shortName>
    </alternativeName>
</protein>
<comment type="catalytic activity">
    <reaction evidence="4">
        <text>dTTP + H2O = dTMP + diphosphate + H(+)</text>
        <dbReference type="Rhea" id="RHEA:28534"/>
        <dbReference type="ChEBI" id="CHEBI:15377"/>
        <dbReference type="ChEBI" id="CHEBI:15378"/>
        <dbReference type="ChEBI" id="CHEBI:33019"/>
        <dbReference type="ChEBI" id="CHEBI:37568"/>
        <dbReference type="ChEBI" id="CHEBI:63528"/>
        <dbReference type="EC" id="3.6.1.9"/>
    </reaction>
</comment>
<dbReference type="GO" id="GO:0036218">
    <property type="term" value="F:dTTP diphosphatase activity"/>
    <property type="evidence" value="ECO:0007669"/>
    <property type="project" value="RHEA"/>
</dbReference>
<dbReference type="GO" id="GO:0005737">
    <property type="term" value="C:cytoplasm"/>
    <property type="evidence" value="ECO:0007669"/>
    <property type="project" value="UniProtKB-SubCell"/>
</dbReference>
<dbReference type="PANTHER" id="PTHR43213:SF5">
    <property type="entry name" value="BIFUNCTIONAL DTTP_UTP PYROPHOSPHATASE_METHYLTRANSFERASE PROTEIN-RELATED"/>
    <property type="match status" value="1"/>
</dbReference>
<dbReference type="GO" id="GO:0009117">
    <property type="term" value="P:nucleotide metabolic process"/>
    <property type="evidence" value="ECO:0007669"/>
    <property type="project" value="UniProtKB-KW"/>
</dbReference>
<dbReference type="EC" id="3.6.1.9" evidence="4"/>